<dbReference type="Proteomes" id="UP000712600">
    <property type="component" value="Unassembled WGS sequence"/>
</dbReference>
<evidence type="ECO:0000313" key="2">
    <source>
        <dbReference type="EMBL" id="KAF3510965.1"/>
    </source>
</evidence>
<protein>
    <submittedName>
        <fullName evidence="2">Uncharacterized protein</fullName>
    </submittedName>
</protein>
<dbReference type="AlphaFoldDB" id="A0A8S9P7Q9"/>
<reference evidence="2" key="1">
    <citation type="submission" date="2019-12" db="EMBL/GenBank/DDBJ databases">
        <title>Genome sequencing and annotation of Brassica cretica.</title>
        <authorList>
            <person name="Studholme D.J."/>
            <person name="Sarris P."/>
        </authorList>
    </citation>
    <scope>NUCLEOTIDE SEQUENCE</scope>
    <source>
        <strain evidence="2">PFS-109/04</strain>
        <tissue evidence="2">Leaf</tissue>
    </source>
</reference>
<gene>
    <name evidence="2" type="ORF">F2Q69_00006060</name>
</gene>
<feature type="region of interest" description="Disordered" evidence="1">
    <location>
        <begin position="1"/>
        <end position="24"/>
    </location>
</feature>
<dbReference type="EMBL" id="QGKX02001521">
    <property type="protein sequence ID" value="KAF3510965.1"/>
    <property type="molecule type" value="Genomic_DNA"/>
</dbReference>
<sequence>MGRSPSIARNLTRLCSSTPQKTPKSPYFSRTYLGVILSICSKNRGETGGNTPLISPITDQNQLRSTKQKLAVVKKMPKLENEYGNHYTRPPDPMQHENQVIMSIGHGVLREIIDILLGSHKELVRPPDQSARFLLVFRDFVLSLYSGEHRTHAETAMVEACLWSKWREAFAAAAGYELNGKESFVCYILRHVRGLEMIEQAYPGPYQVVLEPLEGQSLALIPLGTALDRLSSP</sequence>
<name>A0A8S9P7Q9_BRACR</name>
<comment type="caution">
    <text evidence="2">The sequence shown here is derived from an EMBL/GenBank/DDBJ whole genome shotgun (WGS) entry which is preliminary data.</text>
</comment>
<organism evidence="2 3">
    <name type="scientific">Brassica cretica</name>
    <name type="common">Mustard</name>
    <dbReference type="NCBI Taxonomy" id="69181"/>
    <lineage>
        <taxon>Eukaryota</taxon>
        <taxon>Viridiplantae</taxon>
        <taxon>Streptophyta</taxon>
        <taxon>Embryophyta</taxon>
        <taxon>Tracheophyta</taxon>
        <taxon>Spermatophyta</taxon>
        <taxon>Magnoliopsida</taxon>
        <taxon>eudicotyledons</taxon>
        <taxon>Gunneridae</taxon>
        <taxon>Pentapetalae</taxon>
        <taxon>rosids</taxon>
        <taxon>malvids</taxon>
        <taxon>Brassicales</taxon>
        <taxon>Brassicaceae</taxon>
        <taxon>Brassiceae</taxon>
        <taxon>Brassica</taxon>
    </lineage>
</organism>
<accession>A0A8S9P7Q9</accession>
<feature type="compositionally biased region" description="Polar residues" evidence="1">
    <location>
        <begin position="7"/>
        <end position="23"/>
    </location>
</feature>
<evidence type="ECO:0000256" key="1">
    <source>
        <dbReference type="SAM" id="MobiDB-lite"/>
    </source>
</evidence>
<proteinExistence type="predicted"/>
<evidence type="ECO:0000313" key="3">
    <source>
        <dbReference type="Proteomes" id="UP000712600"/>
    </source>
</evidence>